<proteinExistence type="predicted"/>
<accession>A0A0A9DL96</accession>
<sequence>MWTNKKALKIKQSFEVSLKKLFRWEPNNGDGFECSPLQSHEY</sequence>
<evidence type="ECO:0000313" key="1">
    <source>
        <dbReference type="EMBL" id="JAD87448.1"/>
    </source>
</evidence>
<protein>
    <submittedName>
        <fullName evidence="1">Uncharacterized protein</fullName>
    </submittedName>
</protein>
<reference evidence="1" key="2">
    <citation type="journal article" date="2015" name="Data Brief">
        <title>Shoot transcriptome of the giant reed, Arundo donax.</title>
        <authorList>
            <person name="Barrero R.A."/>
            <person name="Guerrero F.D."/>
            <person name="Moolhuijzen P."/>
            <person name="Goolsby J.A."/>
            <person name="Tidwell J."/>
            <person name="Bellgard S.E."/>
            <person name="Bellgard M.I."/>
        </authorList>
    </citation>
    <scope>NUCLEOTIDE SEQUENCE</scope>
    <source>
        <tissue evidence="1">Shoot tissue taken approximately 20 cm above the soil surface</tissue>
    </source>
</reference>
<dbReference type="EMBL" id="GBRH01210447">
    <property type="protein sequence ID" value="JAD87448.1"/>
    <property type="molecule type" value="Transcribed_RNA"/>
</dbReference>
<reference evidence="1" key="1">
    <citation type="submission" date="2014-09" db="EMBL/GenBank/DDBJ databases">
        <authorList>
            <person name="Magalhaes I.L.F."/>
            <person name="Oliveira U."/>
            <person name="Santos F.R."/>
            <person name="Vidigal T.H.D.A."/>
            <person name="Brescovit A.D."/>
            <person name="Santos A.J."/>
        </authorList>
    </citation>
    <scope>NUCLEOTIDE SEQUENCE</scope>
    <source>
        <tissue evidence="1">Shoot tissue taken approximately 20 cm above the soil surface</tissue>
    </source>
</reference>
<organism evidence="1">
    <name type="scientific">Arundo donax</name>
    <name type="common">Giant reed</name>
    <name type="synonym">Donax arundinaceus</name>
    <dbReference type="NCBI Taxonomy" id="35708"/>
    <lineage>
        <taxon>Eukaryota</taxon>
        <taxon>Viridiplantae</taxon>
        <taxon>Streptophyta</taxon>
        <taxon>Embryophyta</taxon>
        <taxon>Tracheophyta</taxon>
        <taxon>Spermatophyta</taxon>
        <taxon>Magnoliopsida</taxon>
        <taxon>Liliopsida</taxon>
        <taxon>Poales</taxon>
        <taxon>Poaceae</taxon>
        <taxon>PACMAD clade</taxon>
        <taxon>Arundinoideae</taxon>
        <taxon>Arundineae</taxon>
        <taxon>Arundo</taxon>
    </lineage>
</organism>
<name>A0A0A9DL96_ARUDO</name>
<dbReference type="AlphaFoldDB" id="A0A0A9DL96"/>